<evidence type="ECO:0000256" key="2">
    <source>
        <dbReference type="SAM" id="Phobius"/>
    </source>
</evidence>
<proteinExistence type="predicted"/>
<gene>
    <name evidence="3" type="ORF">GPA26_08130</name>
</gene>
<dbReference type="EMBL" id="WTVR01000013">
    <property type="protein sequence ID" value="NMF88451.1"/>
    <property type="molecule type" value="Genomic_DNA"/>
</dbReference>
<protein>
    <submittedName>
        <fullName evidence="3">DUF4381 family protein</fullName>
    </submittedName>
</protein>
<evidence type="ECO:0000256" key="1">
    <source>
        <dbReference type="SAM" id="MobiDB-lite"/>
    </source>
</evidence>
<evidence type="ECO:0000313" key="3">
    <source>
        <dbReference type="EMBL" id="NMF88451.1"/>
    </source>
</evidence>
<evidence type="ECO:0000313" key="4">
    <source>
        <dbReference type="Proteomes" id="UP000652074"/>
    </source>
</evidence>
<keyword evidence="2" id="KW-0812">Transmembrane</keyword>
<feature type="transmembrane region" description="Helical" evidence="2">
    <location>
        <begin position="25"/>
        <end position="42"/>
    </location>
</feature>
<comment type="caution">
    <text evidence="3">The sequence shown here is derived from an EMBL/GenBank/DDBJ whole genome shotgun (WGS) entry which is preliminary data.</text>
</comment>
<organism evidence="3 4">
    <name type="scientific">Aromatoleum petrolei</name>
    <dbReference type="NCBI Taxonomy" id="76116"/>
    <lineage>
        <taxon>Bacteria</taxon>
        <taxon>Pseudomonadati</taxon>
        <taxon>Pseudomonadota</taxon>
        <taxon>Betaproteobacteria</taxon>
        <taxon>Rhodocyclales</taxon>
        <taxon>Rhodocyclaceae</taxon>
        <taxon>Aromatoleum</taxon>
    </lineage>
</organism>
<feature type="region of interest" description="Disordered" evidence="1">
    <location>
        <begin position="157"/>
        <end position="187"/>
    </location>
</feature>
<dbReference type="InterPro" id="IPR025489">
    <property type="entry name" value="DUF4381"/>
</dbReference>
<dbReference type="Pfam" id="PF14316">
    <property type="entry name" value="DUF4381"/>
    <property type="match status" value="1"/>
</dbReference>
<keyword evidence="2" id="KW-0472">Membrane</keyword>
<feature type="compositionally biased region" description="Polar residues" evidence="1">
    <location>
        <begin position="159"/>
        <end position="168"/>
    </location>
</feature>
<accession>A0ABX1MQ52</accession>
<dbReference type="Proteomes" id="UP000652074">
    <property type="component" value="Unassembled WGS sequence"/>
</dbReference>
<keyword evidence="4" id="KW-1185">Reference proteome</keyword>
<sequence>MITASIDQLRDIHLPPTPGLWPPAPGWWILGAAALTLAVWFARHRRHGRPLRAALSELDAIARIHARTHDAVELARCTGAVLRHYAQWRFPHAHPAGLGSSAWLEFLDEYGGQGEFAAGAGAVLATLPYRPAKTATALTDAEARALLSLARRWLKANAPGSTSAQPPDSDTGPPPTMRSRNDRRLAR</sequence>
<keyword evidence="2" id="KW-1133">Transmembrane helix</keyword>
<name>A0ABX1MQ52_9RHOO</name>
<reference evidence="3 4" key="1">
    <citation type="submission" date="2019-12" db="EMBL/GenBank/DDBJ databases">
        <title>Comparative genomics gives insights into the taxonomy of the Azoarcus-Aromatoleum group and reveals separate origins of nif in the plant-associated Azoarcus and non-plant-associated Aromatoleum sub-groups.</title>
        <authorList>
            <person name="Lafos M."/>
            <person name="Maluk M."/>
            <person name="Batista M."/>
            <person name="Junghare M."/>
            <person name="Carmona M."/>
            <person name="Faoro H."/>
            <person name="Cruz L.M."/>
            <person name="Battistoni F."/>
            <person name="De Souza E."/>
            <person name="Pedrosa F."/>
            <person name="Chen W.-M."/>
            <person name="Poole P.S."/>
            <person name="Dixon R.A."/>
            <person name="James E.K."/>
        </authorList>
    </citation>
    <scope>NUCLEOTIDE SEQUENCE [LARGE SCALE GENOMIC DNA]</scope>
    <source>
        <strain evidence="3 4">ToN1</strain>
    </source>
</reference>
<dbReference type="RefSeq" id="WP_169205875.1">
    <property type="nucleotide sequence ID" value="NZ_CP059560.1"/>
</dbReference>